<dbReference type="EMBL" id="JAUEPR010000129">
    <property type="protein sequence ID" value="KAK0462216.1"/>
    <property type="molecule type" value="Genomic_DNA"/>
</dbReference>
<protein>
    <submittedName>
        <fullName evidence="2">Uncharacterized protein</fullName>
    </submittedName>
</protein>
<evidence type="ECO:0000313" key="3">
    <source>
        <dbReference type="Proteomes" id="UP001175227"/>
    </source>
</evidence>
<accession>A0AA39NAU4</accession>
<evidence type="ECO:0000313" key="2">
    <source>
        <dbReference type="EMBL" id="KAK0462216.1"/>
    </source>
</evidence>
<comment type="caution">
    <text evidence="2">The sequence shown here is derived from an EMBL/GenBank/DDBJ whole genome shotgun (WGS) entry which is preliminary data.</text>
</comment>
<gene>
    <name evidence="2" type="ORF">IW261DRAFT_180765</name>
</gene>
<organism evidence="2 3">
    <name type="scientific">Armillaria novae-zelandiae</name>
    <dbReference type="NCBI Taxonomy" id="153914"/>
    <lineage>
        <taxon>Eukaryota</taxon>
        <taxon>Fungi</taxon>
        <taxon>Dikarya</taxon>
        <taxon>Basidiomycota</taxon>
        <taxon>Agaricomycotina</taxon>
        <taxon>Agaricomycetes</taxon>
        <taxon>Agaricomycetidae</taxon>
        <taxon>Agaricales</taxon>
        <taxon>Marasmiineae</taxon>
        <taxon>Physalacriaceae</taxon>
        <taxon>Armillaria</taxon>
    </lineage>
</organism>
<name>A0AA39NAU4_9AGAR</name>
<dbReference type="Proteomes" id="UP001175227">
    <property type="component" value="Unassembled WGS sequence"/>
</dbReference>
<reference evidence="2" key="1">
    <citation type="submission" date="2023-06" db="EMBL/GenBank/DDBJ databases">
        <authorList>
            <consortium name="Lawrence Berkeley National Laboratory"/>
            <person name="Ahrendt S."/>
            <person name="Sahu N."/>
            <person name="Indic B."/>
            <person name="Wong-Bajracharya J."/>
            <person name="Merenyi Z."/>
            <person name="Ke H.-M."/>
            <person name="Monk M."/>
            <person name="Kocsube S."/>
            <person name="Drula E."/>
            <person name="Lipzen A."/>
            <person name="Balint B."/>
            <person name="Henrissat B."/>
            <person name="Andreopoulos B."/>
            <person name="Martin F.M."/>
            <person name="Harder C.B."/>
            <person name="Rigling D."/>
            <person name="Ford K.L."/>
            <person name="Foster G.D."/>
            <person name="Pangilinan J."/>
            <person name="Papanicolaou A."/>
            <person name="Barry K."/>
            <person name="LaButti K."/>
            <person name="Viragh M."/>
            <person name="Koriabine M."/>
            <person name="Yan M."/>
            <person name="Riley R."/>
            <person name="Champramary S."/>
            <person name="Plett K.L."/>
            <person name="Tsai I.J."/>
            <person name="Slot J."/>
            <person name="Sipos G."/>
            <person name="Plett J."/>
            <person name="Nagy L.G."/>
            <person name="Grigoriev I.V."/>
        </authorList>
    </citation>
    <scope>NUCLEOTIDE SEQUENCE</scope>
    <source>
        <strain evidence="2">ICMP 16352</strain>
    </source>
</reference>
<evidence type="ECO:0000256" key="1">
    <source>
        <dbReference type="SAM" id="MobiDB-lite"/>
    </source>
</evidence>
<feature type="compositionally biased region" description="Polar residues" evidence="1">
    <location>
        <begin position="93"/>
        <end position="105"/>
    </location>
</feature>
<feature type="compositionally biased region" description="Basic residues" evidence="1">
    <location>
        <begin position="79"/>
        <end position="90"/>
    </location>
</feature>
<keyword evidence="3" id="KW-1185">Reference proteome</keyword>
<proteinExistence type="predicted"/>
<feature type="region of interest" description="Disordered" evidence="1">
    <location>
        <begin position="74"/>
        <end position="122"/>
    </location>
</feature>
<sequence length="483" mass="53843">MGGITMSLQAWVKAREEKRLEATRMGECTRSGQGSTTASTLDPELQIIEKPENWGATALKPAVVVEPTVNAHGTIMMKPRPKGRNIKPKASRPATSRLASASRVGQGNHVEGKNPTGGDGQRTIDTEVERIIAEAQKDADAIRVGANADWNLVRMRKDEVEEEHEASTRQVQDFVKASKLFQAKSNKAFEELEAAMDKLINETAEIRNFMGEVGFKKVAELRTKYLKLQTSVAMQEETGTVETQEKSKFKLPEAPVFSRKRASLQTITMVPSTPPGFHRIKEQDRLEEPGSLTEQEATHKPVATTSMLNVLQVHLDKLDAGIVDIDETFNPSAVCVPEEVIENLRNGMLRYTPITCFSREFCEAEMGKAFRSKSSNIILEGGKLKIKENEMKAPDELSASVDTWINAAARAKMVIKEELDMGDGPNSRVTLFIADQYVKYFDYWLNFNWLTKALPRLSKIRSHMQNDGLEQASCPHPLPNRSS</sequence>
<dbReference type="AlphaFoldDB" id="A0AA39NAU4"/>